<dbReference type="CDD" id="cd05237">
    <property type="entry name" value="UDP_invert_4-6DH_SDR_e"/>
    <property type="match status" value="1"/>
</dbReference>
<keyword evidence="4" id="KW-1185">Reference proteome</keyword>
<organism evidence="3 4">
    <name type="scientific">Algibacter marinivivus</name>
    <dbReference type="NCBI Taxonomy" id="2100723"/>
    <lineage>
        <taxon>Bacteria</taxon>
        <taxon>Pseudomonadati</taxon>
        <taxon>Bacteroidota</taxon>
        <taxon>Flavobacteriia</taxon>
        <taxon>Flavobacteriales</taxon>
        <taxon>Flavobacteriaceae</taxon>
        <taxon>Algibacter</taxon>
    </lineage>
</organism>
<dbReference type="InterPro" id="IPR003869">
    <property type="entry name" value="Polysac_CapD-like"/>
</dbReference>
<feature type="domain" description="Polysaccharide biosynthesis protein CapD-like" evidence="2">
    <location>
        <begin position="39"/>
        <end position="320"/>
    </location>
</feature>
<dbReference type="InterPro" id="IPR036291">
    <property type="entry name" value="NAD(P)-bd_dom_sf"/>
</dbReference>
<evidence type="ECO:0000256" key="1">
    <source>
        <dbReference type="ARBA" id="ARBA00007430"/>
    </source>
</evidence>
<dbReference type="AlphaFoldDB" id="A0A2U2X3P4"/>
<evidence type="ECO:0000313" key="4">
    <source>
        <dbReference type="Proteomes" id="UP000245375"/>
    </source>
</evidence>
<accession>A0A2U2X3P4</accession>
<name>A0A2U2X3P4_9FLAO</name>
<protein>
    <recommendedName>
        <fullName evidence="2">Polysaccharide biosynthesis protein CapD-like domain-containing protein</fullName>
    </recommendedName>
</protein>
<proteinExistence type="inferred from homology"/>
<evidence type="ECO:0000259" key="2">
    <source>
        <dbReference type="Pfam" id="PF02719"/>
    </source>
</evidence>
<comment type="similarity">
    <text evidence="1">Belongs to the polysaccharide synthase family.</text>
</comment>
<dbReference type="InterPro" id="IPR051203">
    <property type="entry name" value="Polysaccharide_Synthase-Rel"/>
</dbReference>
<dbReference type="RefSeq" id="WP_109352741.1">
    <property type="nucleotide sequence ID" value="NZ_QFRI01000002.1"/>
</dbReference>
<dbReference type="PANTHER" id="PTHR43318:SF1">
    <property type="entry name" value="POLYSACCHARIDE BIOSYNTHESIS PROTEIN EPSC-RELATED"/>
    <property type="match status" value="1"/>
</dbReference>
<dbReference type="PANTHER" id="PTHR43318">
    <property type="entry name" value="UDP-N-ACETYLGLUCOSAMINE 4,6-DEHYDRATASE"/>
    <property type="match status" value="1"/>
</dbReference>
<dbReference type="Gene3D" id="3.40.50.720">
    <property type="entry name" value="NAD(P)-binding Rossmann-like Domain"/>
    <property type="match status" value="1"/>
</dbReference>
<reference evidence="4" key="1">
    <citation type="submission" date="2018-05" db="EMBL/GenBank/DDBJ databases">
        <title>Algibacter marinivivus sp. nov., isolated from sample around a algae.</title>
        <authorList>
            <person name="Lu D."/>
        </authorList>
    </citation>
    <scope>NUCLEOTIDE SEQUENCE [LARGE SCALE GENOMIC DNA]</scope>
    <source>
        <strain evidence="4">ZY111</strain>
    </source>
</reference>
<dbReference type="Pfam" id="PF02719">
    <property type="entry name" value="Polysacc_synt_2"/>
    <property type="match status" value="1"/>
</dbReference>
<reference evidence="4" key="3">
    <citation type="submission" date="2018-05" db="EMBL/GenBank/DDBJ databases">
        <authorList>
            <person name="Lu D."/>
        </authorList>
    </citation>
    <scope>NUCLEOTIDE SEQUENCE [LARGE SCALE GENOMIC DNA]</scope>
    <source>
        <strain evidence="4">ZY111</strain>
    </source>
</reference>
<dbReference type="OrthoDB" id="9803111at2"/>
<evidence type="ECO:0000313" key="3">
    <source>
        <dbReference type="EMBL" id="PWH82374.1"/>
    </source>
</evidence>
<dbReference type="Proteomes" id="UP000245375">
    <property type="component" value="Unassembled WGS sequence"/>
</dbReference>
<dbReference type="EMBL" id="QFRI01000002">
    <property type="protein sequence ID" value="PWH82374.1"/>
    <property type="molecule type" value="Genomic_DNA"/>
</dbReference>
<dbReference type="SUPFAM" id="SSF51735">
    <property type="entry name" value="NAD(P)-binding Rossmann-fold domains"/>
    <property type="match status" value="1"/>
</dbReference>
<reference evidence="3 4" key="2">
    <citation type="submission" date="2018-05" db="EMBL/GenBank/DDBJ databases">
        <title>Algibacter marinivivus sp. nov., isolated from sample around a algae.</title>
        <authorList>
            <person name="Zhong X."/>
        </authorList>
    </citation>
    <scope>NUCLEOTIDE SEQUENCE [LARGE SCALE GENOMIC DNA]</scope>
    <source>
        <strain evidence="3 4">ZY111</strain>
    </source>
</reference>
<gene>
    <name evidence="3" type="ORF">DIS18_08970</name>
</gene>
<sequence>MNKKTASRIDDMLYESGLFPSSNNINHTYNSYDFSNETILITGAAGSIGSGLTKQLINCKYKKLIVVDIAESPLYELIKELEFKDTIHIEFKLLDITNKNSIKYLFKTYKPTIIFHAAAYKHVPMMESNPHEAVKLNILGTKLLADLAREYEVKKFIFISTDKAVNPIGVMGKSKRIGELYMNYLNNNSSTKYITTRFGNIFGSNGSVIPLLKKQIEFESPLTITDESMTRLFISKQKACNLILKLASKNDLSYNLYTLNMGTPIKVIDIIKRLIALYKDVSKQPEIKVIGLRPGEKMHEEIAYQNENLIKTNDSDILAIEQQKLSSLNIDFRELQNVTAAMSNTEINNILKKYI</sequence>
<comment type="caution">
    <text evidence="3">The sequence shown here is derived from an EMBL/GenBank/DDBJ whole genome shotgun (WGS) entry which is preliminary data.</text>
</comment>